<dbReference type="AlphaFoldDB" id="A0A8C5GLK9"/>
<dbReference type="GO" id="GO:0005795">
    <property type="term" value="C:Golgi stack"/>
    <property type="evidence" value="ECO:0007669"/>
    <property type="project" value="TreeGrafter"/>
</dbReference>
<dbReference type="GO" id="GO:0005793">
    <property type="term" value="C:endoplasmic reticulum-Golgi intermediate compartment"/>
    <property type="evidence" value="ECO:0007669"/>
    <property type="project" value="TreeGrafter"/>
</dbReference>
<reference evidence="7" key="2">
    <citation type="submission" date="2025-08" db="UniProtKB">
        <authorList>
            <consortium name="Ensembl"/>
        </authorList>
    </citation>
    <scope>IDENTIFICATION</scope>
</reference>
<dbReference type="PANTHER" id="PTHR12062">
    <property type="entry name" value="N-ACETYLGLUCOSAMINYLTRANSFERASE VI"/>
    <property type="match status" value="1"/>
</dbReference>
<keyword evidence="4" id="KW-0732">Signal</keyword>
<accession>A0A8C5GLK9</accession>
<dbReference type="InterPro" id="IPR006759">
    <property type="entry name" value="Glyco_transf_54"/>
</dbReference>
<dbReference type="GO" id="GO:0008375">
    <property type="term" value="F:acetylglucosaminyltransferase activity"/>
    <property type="evidence" value="ECO:0007669"/>
    <property type="project" value="TreeGrafter"/>
</dbReference>
<dbReference type="GeneID" id="114470680"/>
<reference evidence="7" key="1">
    <citation type="submission" date="2020-06" db="EMBL/GenBank/DDBJ databases">
        <authorList>
            <consortium name="Wellcome Sanger Institute Data Sharing"/>
        </authorList>
    </citation>
    <scope>NUCLEOTIDE SEQUENCE [LARGE SCALE GENOMIC DNA]</scope>
</reference>
<dbReference type="Ensembl" id="ENSGWIT00000035112.1">
    <property type="protein sequence ID" value="ENSGWIP00000032254.1"/>
    <property type="gene ID" value="ENSGWIG00000016623.1"/>
</dbReference>
<dbReference type="RefSeq" id="XP_028314815.1">
    <property type="nucleotide sequence ID" value="XM_028459014.1"/>
</dbReference>
<reference evidence="7" key="3">
    <citation type="submission" date="2025-09" db="UniProtKB">
        <authorList>
            <consortium name="Ensembl"/>
        </authorList>
    </citation>
    <scope>IDENTIFICATION</scope>
</reference>
<evidence type="ECO:0000256" key="1">
    <source>
        <dbReference type="ARBA" id="ARBA00004922"/>
    </source>
</evidence>
<dbReference type="Proteomes" id="UP000694680">
    <property type="component" value="Chromosome 10"/>
</dbReference>
<feature type="domain" description="MGAT4 A/B/C C-terminal" evidence="6">
    <location>
        <begin position="393"/>
        <end position="525"/>
    </location>
</feature>
<feature type="signal peptide" evidence="4">
    <location>
        <begin position="1"/>
        <end position="28"/>
    </location>
</feature>
<dbReference type="GO" id="GO:0006487">
    <property type="term" value="P:protein N-linked glycosylation"/>
    <property type="evidence" value="ECO:0007669"/>
    <property type="project" value="TreeGrafter"/>
</dbReference>
<evidence type="ECO:0000313" key="7">
    <source>
        <dbReference type="Ensembl" id="ENSGWIP00000032254.1"/>
    </source>
</evidence>
<evidence type="ECO:0000259" key="5">
    <source>
        <dbReference type="Pfam" id="PF04666"/>
    </source>
</evidence>
<proteinExistence type="predicted"/>
<dbReference type="PANTHER" id="PTHR12062:SF27">
    <property type="entry name" value="ALPHA-1,3-MANNOSYL-GLYCOPROTEIN 4-BETA-N-ACETYLGLUCOSAMINYLTRANSFERASE B"/>
    <property type="match status" value="1"/>
</dbReference>
<protein>
    <submittedName>
        <fullName evidence="7">Alpha-1,3-mannosyl-glycoprotein 4-beta-N-acetylglucosaminyltransferase B-like</fullName>
    </submittedName>
</protein>
<evidence type="ECO:0000259" key="6">
    <source>
        <dbReference type="Pfam" id="PF23524"/>
    </source>
</evidence>
<sequence>MRFHTVKLRLVVALVCFLSLTWITFISSDGDSEDVPDVQTLYKRLKVMEKLGGQVHKDLKSIRERLNNASIASNQSQSFNTSSTRSLLADKWSPGKSGGQTFILPNIYIYMPHLTQHQDSLVPNVVLGRGRRGVSLVLGVPTVKRNKQNYLLSTLGSLLYGLTASQQQDLLIIVFMAETDWDFVNSTAETISRNFPAEVRSGLLEVVTPSQYYYPDFSKLRKTFGDSKERVKWRTKQNLDFSFLMLYARDKGTYYVQLEDDLVAKADYYESMKNYANQQASKQWLFVEFSQLGFIGKMFRSRDLPMIAEFFFMFHADKPIDWLLDHILWVKVCNPEKDKKDCEQQKSALKQVFKPSLFQHVGLHSSLSGKLQKLKDKDFGKQTLHRPHSNPQAELNTSMKHYQQHSLQRLYDGLDFFWALTPVCGDYIVISFPKPMHLKGYLFRSGNIETVSDKFSNTTVEVLPGNATTGQHLPSDNSDSVGGFITIGAFENGIAEGVFDEGLQPISALRLVVQSDSDVWALLSEVHIRV</sequence>
<keyword evidence="2" id="KW-0328">Glycosyltransferase</keyword>
<evidence type="ECO:0000313" key="8">
    <source>
        <dbReference type="Proteomes" id="UP000694680"/>
    </source>
</evidence>
<gene>
    <name evidence="7" type="primary">LOC114470680</name>
</gene>
<dbReference type="InterPro" id="IPR057279">
    <property type="entry name" value="MGAT4"/>
</dbReference>
<feature type="chain" id="PRO_5034413887" evidence="4">
    <location>
        <begin position="29"/>
        <end position="530"/>
    </location>
</feature>
<evidence type="ECO:0000256" key="3">
    <source>
        <dbReference type="ARBA" id="ARBA00022679"/>
    </source>
</evidence>
<keyword evidence="3" id="KW-0808">Transferase</keyword>
<feature type="domain" description="MGAT4 conserved region" evidence="5">
    <location>
        <begin position="105"/>
        <end position="379"/>
    </location>
</feature>
<comment type="pathway">
    <text evidence="1">Protein modification; protein glycosylation.</text>
</comment>
<dbReference type="Pfam" id="PF04666">
    <property type="entry name" value="MGAT4_cons"/>
    <property type="match status" value="1"/>
</dbReference>
<dbReference type="GO" id="GO:0005783">
    <property type="term" value="C:endoplasmic reticulum"/>
    <property type="evidence" value="ECO:0007669"/>
    <property type="project" value="TreeGrafter"/>
</dbReference>
<evidence type="ECO:0000256" key="2">
    <source>
        <dbReference type="ARBA" id="ARBA00022676"/>
    </source>
</evidence>
<dbReference type="Pfam" id="PF23524">
    <property type="entry name" value="MGAT4A_C"/>
    <property type="match status" value="1"/>
</dbReference>
<name>A0A8C5GLK9_GOUWI</name>
<dbReference type="OrthoDB" id="2016523at2759"/>
<organism evidence="7 8">
    <name type="scientific">Gouania willdenowi</name>
    <name type="common">Blunt-snouted clingfish</name>
    <name type="synonym">Lepadogaster willdenowi</name>
    <dbReference type="NCBI Taxonomy" id="441366"/>
    <lineage>
        <taxon>Eukaryota</taxon>
        <taxon>Metazoa</taxon>
        <taxon>Chordata</taxon>
        <taxon>Craniata</taxon>
        <taxon>Vertebrata</taxon>
        <taxon>Euteleostomi</taxon>
        <taxon>Actinopterygii</taxon>
        <taxon>Neopterygii</taxon>
        <taxon>Teleostei</taxon>
        <taxon>Neoteleostei</taxon>
        <taxon>Acanthomorphata</taxon>
        <taxon>Ovalentaria</taxon>
        <taxon>Blenniimorphae</taxon>
        <taxon>Blenniiformes</taxon>
        <taxon>Gobiesocoidei</taxon>
        <taxon>Gobiesocidae</taxon>
        <taxon>Gobiesocinae</taxon>
        <taxon>Gouania</taxon>
    </lineage>
</organism>
<keyword evidence="8" id="KW-1185">Reference proteome</keyword>
<evidence type="ECO:0000256" key="4">
    <source>
        <dbReference type="SAM" id="SignalP"/>
    </source>
</evidence>
<dbReference type="InterPro" id="IPR056576">
    <property type="entry name" value="MGAT4_A/B/C_C"/>
</dbReference>